<reference evidence="4 5" key="2">
    <citation type="submission" date="2020-03" db="EMBL/GenBank/DDBJ databases">
        <authorList>
            <person name="Ichikawa N."/>
            <person name="Kimura A."/>
            <person name="Kitahashi Y."/>
            <person name="Uohara A."/>
        </authorList>
    </citation>
    <scope>NUCLEOTIDE SEQUENCE [LARGE SCALE GENOMIC DNA]</scope>
    <source>
        <strain evidence="4 5">NBRC 105367</strain>
    </source>
</reference>
<evidence type="ECO:0000256" key="1">
    <source>
        <dbReference type="ARBA" id="ARBA00005368"/>
    </source>
</evidence>
<dbReference type="SUPFAM" id="SSF143492">
    <property type="entry name" value="Prenyltransferase-like"/>
    <property type="match status" value="1"/>
</dbReference>
<dbReference type="RefSeq" id="WP_173165239.1">
    <property type="nucleotide sequence ID" value="NZ_AP022871.1"/>
</dbReference>
<evidence type="ECO:0000256" key="3">
    <source>
        <dbReference type="ARBA" id="ARBA00022679"/>
    </source>
</evidence>
<dbReference type="KEGG" id="psuu:Psuf_091250"/>
<proteinExistence type="inferred from homology"/>
<evidence type="ECO:0000313" key="5">
    <source>
        <dbReference type="Proteomes" id="UP000503011"/>
    </source>
</evidence>
<protein>
    <recommendedName>
        <fullName evidence="6">Prenyltransferase</fullName>
    </recommendedName>
</protein>
<gene>
    <name evidence="4" type="ORF">Psuf_091250</name>
</gene>
<sequence length="296" mass="32762">MSGTSEVAELYSTIEESARLLDVACSREKVWPILSAYEEAFAHPAAVVAFRVATALRHVGEFDCRFRTHPDDRDPYASAVSKGLTPRTDHPVGALLSQIHGRCFVESHGIDFGAVGGFKKIYGAFTPDDLQEASKLADIPAMPRSLAENLGFFARHGLDDRVGVLGIDYPNRTVNVYFNEVPAECFEPETILSTLRETGMAEPTEQMLKLGEKAFGLYITLGWDSPKIERICYAAATTDLTTLPVPVEPEIEKFVRSVPYGGDDRKFVYGVALTPDGEYYKLESHYKWKPGAVNFI</sequence>
<dbReference type="EMBL" id="AP022871">
    <property type="protein sequence ID" value="BCB91812.1"/>
    <property type="molecule type" value="Genomic_DNA"/>
</dbReference>
<keyword evidence="2" id="KW-0637">Prenyltransferase</keyword>
<comment type="similarity">
    <text evidence="1">Belongs to the aromatic prenyltransferase family.</text>
</comment>
<keyword evidence="5" id="KW-1185">Reference proteome</keyword>
<reference evidence="4 5" key="1">
    <citation type="submission" date="2020-03" db="EMBL/GenBank/DDBJ databases">
        <title>Whole genome shotgun sequence of Phytohabitans suffuscus NBRC 105367.</title>
        <authorList>
            <person name="Komaki H."/>
            <person name="Tamura T."/>
        </authorList>
    </citation>
    <scope>NUCLEOTIDE SEQUENCE [LARGE SCALE GENOMIC DNA]</scope>
    <source>
        <strain evidence="4 5">NBRC 105367</strain>
    </source>
</reference>
<evidence type="ECO:0000256" key="2">
    <source>
        <dbReference type="ARBA" id="ARBA00022602"/>
    </source>
</evidence>
<dbReference type="SFLD" id="SFLDG01163">
    <property type="entry name" value="II"/>
    <property type="match status" value="1"/>
</dbReference>
<keyword evidence="3" id="KW-0808">Transferase</keyword>
<evidence type="ECO:0008006" key="6">
    <source>
        <dbReference type="Google" id="ProtNLM"/>
    </source>
</evidence>
<dbReference type="Proteomes" id="UP000503011">
    <property type="component" value="Chromosome"/>
</dbReference>
<accession>A0A6F8Z0E1</accession>
<dbReference type="CDD" id="cd13931">
    <property type="entry name" value="PT-CloQ_NphB"/>
    <property type="match status" value="1"/>
</dbReference>
<dbReference type="GO" id="GO:0004659">
    <property type="term" value="F:prenyltransferase activity"/>
    <property type="evidence" value="ECO:0007669"/>
    <property type="project" value="UniProtKB-KW"/>
</dbReference>
<dbReference type="InterPro" id="IPR036239">
    <property type="entry name" value="PrenylTrfase-like_sf"/>
</dbReference>
<dbReference type="InterPro" id="IPR020965">
    <property type="entry name" value="Prenyltransferase_CloQ"/>
</dbReference>
<dbReference type="InterPro" id="IPR033964">
    <property type="entry name" value="ABBA"/>
</dbReference>
<organism evidence="4 5">
    <name type="scientific">Phytohabitans suffuscus</name>
    <dbReference type="NCBI Taxonomy" id="624315"/>
    <lineage>
        <taxon>Bacteria</taxon>
        <taxon>Bacillati</taxon>
        <taxon>Actinomycetota</taxon>
        <taxon>Actinomycetes</taxon>
        <taxon>Micromonosporales</taxon>
        <taxon>Micromonosporaceae</taxon>
    </lineage>
</organism>
<evidence type="ECO:0000313" key="4">
    <source>
        <dbReference type="EMBL" id="BCB91812.1"/>
    </source>
</evidence>
<dbReference type="SFLD" id="SFLDS00036">
    <property type="entry name" value="Aromatic_Prenyltransferase"/>
    <property type="match status" value="1"/>
</dbReference>
<name>A0A6F8Z0E1_9ACTN</name>
<dbReference type="AlphaFoldDB" id="A0A6F8Z0E1"/>
<dbReference type="Pfam" id="PF11468">
    <property type="entry name" value="PTase_Orf2"/>
    <property type="match status" value="1"/>
</dbReference>